<keyword evidence="3" id="KW-1185">Reference proteome</keyword>
<organism evidence="2 3">
    <name type="scientific">Escallonia rubra</name>
    <dbReference type="NCBI Taxonomy" id="112253"/>
    <lineage>
        <taxon>Eukaryota</taxon>
        <taxon>Viridiplantae</taxon>
        <taxon>Streptophyta</taxon>
        <taxon>Embryophyta</taxon>
        <taxon>Tracheophyta</taxon>
        <taxon>Spermatophyta</taxon>
        <taxon>Magnoliopsida</taxon>
        <taxon>eudicotyledons</taxon>
        <taxon>Gunneridae</taxon>
        <taxon>Pentapetalae</taxon>
        <taxon>asterids</taxon>
        <taxon>campanulids</taxon>
        <taxon>Escalloniales</taxon>
        <taxon>Escalloniaceae</taxon>
        <taxon>Escallonia</taxon>
    </lineage>
</organism>
<feature type="region of interest" description="Disordered" evidence="1">
    <location>
        <begin position="129"/>
        <end position="149"/>
    </location>
</feature>
<proteinExistence type="predicted"/>
<dbReference type="InterPro" id="IPR008480">
    <property type="entry name" value="DUF761_pln"/>
</dbReference>
<reference evidence="2" key="1">
    <citation type="submission" date="2022-12" db="EMBL/GenBank/DDBJ databases">
        <title>Draft genome assemblies for two species of Escallonia (Escalloniales).</title>
        <authorList>
            <person name="Chanderbali A."/>
            <person name="Dervinis C."/>
            <person name="Anghel I."/>
            <person name="Soltis D."/>
            <person name="Soltis P."/>
            <person name="Zapata F."/>
        </authorList>
    </citation>
    <scope>NUCLEOTIDE SEQUENCE</scope>
    <source>
        <strain evidence="2">UCBG92.1500</strain>
        <tissue evidence="2">Leaf</tissue>
    </source>
</reference>
<evidence type="ECO:0000313" key="2">
    <source>
        <dbReference type="EMBL" id="KAK2965233.1"/>
    </source>
</evidence>
<dbReference type="EMBL" id="JAVXUO010003229">
    <property type="protein sequence ID" value="KAK2965233.1"/>
    <property type="molecule type" value="Genomic_DNA"/>
</dbReference>
<sequence>MLQKKKPDAARRAWNVIRLSLLWARKGGVFKRRVLFLMMDLSKNLRSLRHGHHRGALHYHYGERQLSFDDTPVIHVKMHRPSSLRFRLPHIPCINPRQVDFDFDFDDEDNNAGDGGLYYDNDVARKSFLSESGDDDDTSGYEACEEDNTSGGCDEGIDLKAEEFIAEFYAQMKLQRQTSYLQYH</sequence>
<dbReference type="AlphaFoldDB" id="A0AA88TY35"/>
<protein>
    <recommendedName>
        <fullName evidence="4">Cotton fiber protein</fullName>
    </recommendedName>
</protein>
<comment type="caution">
    <text evidence="2">The sequence shown here is derived from an EMBL/GenBank/DDBJ whole genome shotgun (WGS) entry which is preliminary data.</text>
</comment>
<gene>
    <name evidence="2" type="ORF">RJ640_019988</name>
</gene>
<dbReference type="PANTHER" id="PTHR33265:SF5">
    <property type="entry name" value="COTTON FIBER PROTEIN"/>
    <property type="match status" value="1"/>
</dbReference>
<evidence type="ECO:0000313" key="3">
    <source>
        <dbReference type="Proteomes" id="UP001187471"/>
    </source>
</evidence>
<dbReference type="Pfam" id="PF05553">
    <property type="entry name" value="DUF761"/>
    <property type="match status" value="1"/>
</dbReference>
<evidence type="ECO:0000256" key="1">
    <source>
        <dbReference type="SAM" id="MobiDB-lite"/>
    </source>
</evidence>
<evidence type="ECO:0008006" key="4">
    <source>
        <dbReference type="Google" id="ProtNLM"/>
    </source>
</evidence>
<dbReference type="PANTHER" id="PTHR33265">
    <property type="entry name" value="AVR9/CF-9 RAPIDLY ELICITED PROTEIN-RELATED"/>
    <property type="match status" value="1"/>
</dbReference>
<accession>A0AA88TY35</accession>
<dbReference type="Proteomes" id="UP001187471">
    <property type="component" value="Unassembled WGS sequence"/>
</dbReference>
<feature type="compositionally biased region" description="Acidic residues" evidence="1">
    <location>
        <begin position="132"/>
        <end position="148"/>
    </location>
</feature>
<name>A0AA88TY35_9ASTE</name>